<dbReference type="HOGENOM" id="CLU_3346601_0_0_10"/>
<dbReference type="Proteomes" id="UP000031760">
    <property type="component" value="Chromosome"/>
</dbReference>
<protein>
    <submittedName>
        <fullName evidence="1">Uncharacterized protein</fullName>
    </submittedName>
</protein>
<accession>W8VWU2</accession>
<dbReference type="AlphaFoldDB" id="W8VWU2"/>
<dbReference type="STRING" id="1454201.NMS_2619"/>
<evidence type="ECO:0000313" key="2">
    <source>
        <dbReference type="Proteomes" id="UP000031760"/>
    </source>
</evidence>
<organism evidence="1 2">
    <name type="scientific">Nonlabens marinus S1-08</name>
    <dbReference type="NCBI Taxonomy" id="1454201"/>
    <lineage>
        <taxon>Bacteria</taxon>
        <taxon>Pseudomonadati</taxon>
        <taxon>Bacteroidota</taxon>
        <taxon>Flavobacteriia</taxon>
        <taxon>Flavobacteriales</taxon>
        <taxon>Flavobacteriaceae</taxon>
        <taxon>Nonlabens</taxon>
    </lineage>
</organism>
<sequence>MSRKGICSNAFKTARFRGSELLPHQATLNNLLRGFET</sequence>
<keyword evidence="2" id="KW-1185">Reference proteome</keyword>
<dbReference type="EMBL" id="AP014548">
    <property type="protein sequence ID" value="BAO56628.1"/>
    <property type="molecule type" value="Genomic_DNA"/>
</dbReference>
<gene>
    <name evidence="1" type="ORF">NMS_2619</name>
</gene>
<proteinExistence type="predicted"/>
<dbReference type="KEGG" id="nmf:NMS_2619"/>
<reference evidence="1 2" key="1">
    <citation type="journal article" date="2014" name="Proc. Natl. Acad. Sci. U.S.A.">
        <title>Functional characterization of flavobacteria rhodopsins reveals a unique class of light-driven chloride pump in bacteria.</title>
        <authorList>
            <person name="Yoshizawa S."/>
            <person name="Kumagai Y."/>
            <person name="Kim H."/>
            <person name="Ogura Y."/>
            <person name="Hayashi T."/>
            <person name="Iwasaki W."/>
            <person name="DeLong E.F."/>
            <person name="Kogure K."/>
        </authorList>
    </citation>
    <scope>NUCLEOTIDE SEQUENCE [LARGE SCALE GENOMIC DNA]</scope>
    <source>
        <strain evidence="1 2">S1-08</strain>
    </source>
</reference>
<evidence type="ECO:0000313" key="1">
    <source>
        <dbReference type="EMBL" id="BAO56628.1"/>
    </source>
</evidence>
<name>W8VWU2_9FLAO</name>